<feature type="domain" description="O-antigen ligase-related" evidence="7">
    <location>
        <begin position="288"/>
        <end position="430"/>
    </location>
</feature>
<organism evidence="8 9">
    <name type="scientific">Sphaerotilus natans subsp. natans DSM 6575</name>
    <dbReference type="NCBI Taxonomy" id="1286631"/>
    <lineage>
        <taxon>Bacteria</taxon>
        <taxon>Pseudomonadati</taxon>
        <taxon>Pseudomonadota</taxon>
        <taxon>Betaproteobacteria</taxon>
        <taxon>Burkholderiales</taxon>
        <taxon>Sphaerotilaceae</taxon>
        <taxon>Sphaerotilus</taxon>
    </lineage>
</organism>
<dbReference type="Proteomes" id="UP000026714">
    <property type="component" value="Unassembled WGS sequence"/>
</dbReference>
<evidence type="ECO:0000256" key="2">
    <source>
        <dbReference type="ARBA" id="ARBA00022692"/>
    </source>
</evidence>
<comment type="caution">
    <text evidence="8">The sequence shown here is derived from an EMBL/GenBank/DDBJ whole genome shotgun (WGS) entry which is preliminary data.</text>
</comment>
<dbReference type="GO" id="GO:0016020">
    <property type="term" value="C:membrane"/>
    <property type="evidence" value="ECO:0007669"/>
    <property type="project" value="UniProtKB-SubCell"/>
</dbReference>
<proteinExistence type="predicted"/>
<feature type="transmembrane region" description="Helical" evidence="6">
    <location>
        <begin position="475"/>
        <end position="492"/>
    </location>
</feature>
<evidence type="ECO:0000313" key="8">
    <source>
        <dbReference type="EMBL" id="KDB51118.1"/>
    </source>
</evidence>
<dbReference type="InterPro" id="IPR051533">
    <property type="entry name" value="WaaL-like"/>
</dbReference>
<evidence type="ECO:0000256" key="1">
    <source>
        <dbReference type="ARBA" id="ARBA00004141"/>
    </source>
</evidence>
<feature type="region of interest" description="Disordered" evidence="5">
    <location>
        <begin position="508"/>
        <end position="529"/>
    </location>
</feature>
<evidence type="ECO:0000313" key="9">
    <source>
        <dbReference type="Proteomes" id="UP000026714"/>
    </source>
</evidence>
<evidence type="ECO:0000256" key="3">
    <source>
        <dbReference type="ARBA" id="ARBA00022989"/>
    </source>
</evidence>
<feature type="transmembrane region" description="Helical" evidence="6">
    <location>
        <begin position="451"/>
        <end position="469"/>
    </location>
</feature>
<feature type="transmembrane region" description="Helical" evidence="6">
    <location>
        <begin position="194"/>
        <end position="213"/>
    </location>
</feature>
<feature type="transmembrane region" description="Helical" evidence="6">
    <location>
        <begin position="74"/>
        <end position="94"/>
    </location>
</feature>
<dbReference type="EMBL" id="AZRA01000099">
    <property type="protein sequence ID" value="KDB51118.1"/>
    <property type="molecule type" value="Genomic_DNA"/>
</dbReference>
<feature type="transmembrane region" description="Helical" evidence="6">
    <location>
        <begin position="43"/>
        <end position="62"/>
    </location>
</feature>
<evidence type="ECO:0000259" key="7">
    <source>
        <dbReference type="Pfam" id="PF04932"/>
    </source>
</evidence>
<evidence type="ECO:0000256" key="6">
    <source>
        <dbReference type="SAM" id="Phobius"/>
    </source>
</evidence>
<feature type="transmembrane region" description="Helical" evidence="6">
    <location>
        <begin position="305"/>
        <end position="321"/>
    </location>
</feature>
<dbReference type="eggNOG" id="COG3307">
    <property type="taxonomic scope" value="Bacteria"/>
</dbReference>
<comment type="subcellular location">
    <subcellularLocation>
        <location evidence="1">Membrane</location>
        <topology evidence="1">Multi-pass membrane protein</topology>
    </subcellularLocation>
</comment>
<evidence type="ECO:0000256" key="5">
    <source>
        <dbReference type="SAM" id="MobiDB-lite"/>
    </source>
</evidence>
<keyword evidence="9" id="KW-1185">Reference proteome</keyword>
<dbReference type="Pfam" id="PF04932">
    <property type="entry name" value="Wzy_C"/>
    <property type="match status" value="1"/>
</dbReference>
<evidence type="ECO:0000256" key="4">
    <source>
        <dbReference type="ARBA" id="ARBA00023136"/>
    </source>
</evidence>
<feature type="transmembrane region" description="Helical" evidence="6">
    <location>
        <begin position="415"/>
        <end position="439"/>
    </location>
</feature>
<name>A0A059KJ46_9BURK</name>
<feature type="transmembrane region" description="Helical" evidence="6">
    <location>
        <begin position="283"/>
        <end position="299"/>
    </location>
</feature>
<gene>
    <name evidence="8" type="ORF">X805_32780</name>
</gene>
<feature type="transmembrane region" description="Helical" evidence="6">
    <location>
        <begin position="333"/>
        <end position="357"/>
    </location>
</feature>
<keyword evidence="4 6" id="KW-0472">Membrane</keyword>
<dbReference type="PANTHER" id="PTHR37422:SF13">
    <property type="entry name" value="LIPOPOLYSACCHARIDE BIOSYNTHESIS PROTEIN PA4999-RELATED"/>
    <property type="match status" value="1"/>
</dbReference>
<sequence length="529" mass="57020">MLMNSATLRRATSISALTSVLLWIVLLLGIFIVGALTALAPDLMVRLAPLIVIPVFVVVAAFRSNRSDLGPRFMRGWAMLLACMLSLWPTYLSLKIGSAPSLDGRKLMMLAALVIFVYLVVNRPAIRQALFFHRDSGTHLVGFIILAYIVLRYVSLHGAAFPVHAFLMLSWELVYYYFLYYFAIACLRHPDCPATLQSAFFWAMLLMAILVVLEKVQGVNYLTLYVPMGGDVGAMQALSRLRDGVLRAQGTFEHPITLAEYASMVSGFSLAALLWARRMRGRLFALLVLMTSLAVNLASASRSGLVCAGAAMLLVFVLWMYRARKVQSLAGLFGRQVLVIGTLVGAVVLAAPVVWLLTQGRSTNEKLSSLARSEMLDRGVPSVIDNPFIGTGFGTAGQIAGHVGNGGLLTLDNHYLGIAIESGVPAVLLFTLSLLIPLLRAVHAVLSRPSPHAAFLAGAAGALALLLIIRGTMWLSTNLAIGYLLAGLVMVFSRPGLSWAAEAVSTDKDRTAPGPHQASQAASRGMLRA</sequence>
<feature type="transmembrane region" description="Helical" evidence="6">
    <location>
        <begin position="161"/>
        <end position="182"/>
    </location>
</feature>
<keyword evidence="3 6" id="KW-1133">Transmembrane helix</keyword>
<feature type="transmembrane region" description="Helical" evidence="6">
    <location>
        <begin position="258"/>
        <end position="276"/>
    </location>
</feature>
<keyword evidence="2 6" id="KW-0812">Transmembrane</keyword>
<accession>A0A059KJ46</accession>
<dbReference type="STRING" id="34103.SAMN05421778_11219"/>
<dbReference type="AlphaFoldDB" id="A0A059KJ46"/>
<protein>
    <recommendedName>
        <fullName evidence="7">O-antigen ligase-related domain-containing protein</fullName>
    </recommendedName>
</protein>
<reference evidence="8 9" key="1">
    <citation type="journal article" date="2014" name="FEMS Microbiol. Ecol.">
        <title>Sphaerotilus natans encrusted with nanoball-shaped Fe(III) oxide minerals formed by nitrate-reducing mixotrophic Fe(II) oxidation.</title>
        <authorList>
            <person name="Park S."/>
            <person name="Kim D.H."/>
            <person name="Lee J.H."/>
            <person name="Hur H.G."/>
        </authorList>
    </citation>
    <scope>NUCLEOTIDE SEQUENCE [LARGE SCALE GENOMIC DNA]</scope>
    <source>
        <strain evidence="8 9">DSM 6575</strain>
    </source>
</reference>
<feature type="transmembrane region" description="Helical" evidence="6">
    <location>
        <begin position="137"/>
        <end position="155"/>
    </location>
</feature>
<dbReference type="InterPro" id="IPR007016">
    <property type="entry name" value="O-antigen_ligase-rel_domated"/>
</dbReference>
<feature type="transmembrane region" description="Helical" evidence="6">
    <location>
        <begin position="12"/>
        <end position="37"/>
    </location>
</feature>
<feature type="transmembrane region" description="Helical" evidence="6">
    <location>
        <begin position="106"/>
        <end position="125"/>
    </location>
</feature>
<dbReference type="PANTHER" id="PTHR37422">
    <property type="entry name" value="TEICHURONIC ACID BIOSYNTHESIS PROTEIN TUAE"/>
    <property type="match status" value="1"/>
</dbReference>